<evidence type="ECO:0000256" key="14">
    <source>
        <dbReference type="SAM" id="Phobius"/>
    </source>
</evidence>
<keyword evidence="2" id="KW-0813">Transport</keyword>
<evidence type="ECO:0000256" key="1">
    <source>
        <dbReference type="ARBA" id="ARBA00004651"/>
    </source>
</evidence>
<evidence type="ECO:0000256" key="13">
    <source>
        <dbReference type="PIRSR" id="PIRSR603816-1"/>
    </source>
</evidence>
<dbReference type="GO" id="GO:0042128">
    <property type="term" value="P:nitrate assimilation"/>
    <property type="evidence" value="ECO:0007669"/>
    <property type="project" value="UniProtKB-KW"/>
</dbReference>
<reference evidence="17" key="1">
    <citation type="submission" date="2016-12" db="EMBL/GenBank/DDBJ databases">
        <authorList>
            <person name="Varghese N."/>
            <person name="Submissions S."/>
        </authorList>
    </citation>
    <scope>NUCLEOTIDE SEQUENCE [LARGE SCALE GENOMIC DNA]</scope>
    <source>
        <strain evidence="17">DSM 11544</strain>
    </source>
</reference>
<dbReference type="STRING" id="1121395.SAMN02745215_00591"/>
<keyword evidence="9" id="KW-0560">Oxidoreductase</keyword>
<dbReference type="Pfam" id="PF02665">
    <property type="entry name" value="Nitrate_red_gam"/>
    <property type="match status" value="1"/>
</dbReference>
<feature type="binding site" description="axial binding residue" evidence="13">
    <location>
        <position position="203"/>
    </location>
    <ligand>
        <name>heme b</name>
        <dbReference type="ChEBI" id="CHEBI:60344"/>
        <label>1</label>
    </ligand>
    <ligandPart>
        <name>Fe</name>
        <dbReference type="ChEBI" id="CHEBI:18248"/>
    </ligandPart>
</feature>
<keyword evidence="12 14" id="KW-0472">Membrane</keyword>
<feature type="transmembrane region" description="Helical" evidence="14">
    <location>
        <begin position="87"/>
        <end position="108"/>
    </location>
</feature>
<feature type="transmembrane region" description="Helical" evidence="14">
    <location>
        <begin position="120"/>
        <end position="140"/>
    </location>
</feature>
<keyword evidence="5 14" id="KW-0812">Transmembrane</keyword>
<evidence type="ECO:0000256" key="9">
    <source>
        <dbReference type="ARBA" id="ARBA00023002"/>
    </source>
</evidence>
<dbReference type="EMBL" id="FRDN01000003">
    <property type="protein sequence ID" value="SHN53838.1"/>
    <property type="molecule type" value="Genomic_DNA"/>
</dbReference>
<evidence type="ECO:0000256" key="12">
    <source>
        <dbReference type="ARBA" id="ARBA00023136"/>
    </source>
</evidence>
<dbReference type="AlphaFoldDB" id="A0A1M7S5V7"/>
<dbReference type="PANTHER" id="PTHR30598">
    <property type="entry name" value="NITRATE REDUCTASE PRIVATE CHAPERONE, REDOX ENZYME MATURATION PROTEIN REMP FAMILY"/>
    <property type="match status" value="1"/>
</dbReference>
<dbReference type="GO" id="GO:0009055">
    <property type="term" value="F:electron transfer activity"/>
    <property type="evidence" value="ECO:0007669"/>
    <property type="project" value="TreeGrafter"/>
</dbReference>
<evidence type="ECO:0000256" key="5">
    <source>
        <dbReference type="ARBA" id="ARBA00022692"/>
    </source>
</evidence>
<keyword evidence="17" id="KW-1185">Reference proteome</keyword>
<keyword evidence="7" id="KW-0249">Electron transport</keyword>
<sequence>MMNQLLWVIFPYTMLTAFVVGHIYRYRSGQIGWTSRSSQLLEKKALKWGSTLFHFGVLAALCGHVGMLVPKEVMEAIGINEHMYHMAASWGGSTAGVITLIGTIILLLRRLCVKRIRRNSSMGDLFVIVLIAGIVFTGLWNSLVINGFGAGHDYRETVGPWLRGLITLQPRAELMGGVPLFFKLHILMAFAALGLWPFTRLVHVWSFPLTYLKRSRILYRKWNKAGGTEQERQNTPAA</sequence>
<organism evidence="16 17">
    <name type="scientific">Desulfitobacterium chlororespirans DSM 11544</name>
    <dbReference type="NCBI Taxonomy" id="1121395"/>
    <lineage>
        <taxon>Bacteria</taxon>
        <taxon>Bacillati</taxon>
        <taxon>Bacillota</taxon>
        <taxon>Clostridia</taxon>
        <taxon>Eubacteriales</taxon>
        <taxon>Desulfitobacteriaceae</taxon>
        <taxon>Desulfitobacterium</taxon>
    </lineage>
</organism>
<dbReference type="InterPro" id="IPR023234">
    <property type="entry name" value="NarG-like_domain"/>
</dbReference>
<dbReference type="GO" id="GO:0019645">
    <property type="term" value="P:anaerobic electron transport chain"/>
    <property type="evidence" value="ECO:0007669"/>
    <property type="project" value="TreeGrafter"/>
</dbReference>
<keyword evidence="10 13" id="KW-0408">Iron</keyword>
<protein>
    <submittedName>
        <fullName evidence="16">Nitrate reductase gamma subunit</fullName>
    </submittedName>
</protein>
<proteinExistence type="predicted"/>
<dbReference type="InterPro" id="IPR036197">
    <property type="entry name" value="NarG-like_sf"/>
</dbReference>
<keyword evidence="6" id="KW-0479">Metal-binding</keyword>
<dbReference type="SUPFAM" id="SSF103501">
    <property type="entry name" value="Respiratory nitrate reductase 1 gamma chain"/>
    <property type="match status" value="1"/>
</dbReference>
<dbReference type="FunFam" id="1.20.950.20:FF:000001">
    <property type="entry name" value="Respiratory nitrate reductase subunit gamma"/>
    <property type="match status" value="1"/>
</dbReference>
<evidence type="ECO:0000256" key="6">
    <source>
        <dbReference type="ARBA" id="ARBA00022723"/>
    </source>
</evidence>
<evidence type="ECO:0000259" key="15">
    <source>
        <dbReference type="Pfam" id="PF02665"/>
    </source>
</evidence>
<feature type="binding site" description="axial binding residue" evidence="13">
    <location>
        <position position="64"/>
    </location>
    <ligand>
        <name>heme b</name>
        <dbReference type="ChEBI" id="CHEBI:60344"/>
        <label>1</label>
    </ligand>
    <ligandPart>
        <name>Fe</name>
        <dbReference type="ChEBI" id="CHEBI:18248"/>
    </ligandPart>
</feature>
<name>A0A1M7S5V7_9FIRM</name>
<evidence type="ECO:0000256" key="3">
    <source>
        <dbReference type="ARBA" id="ARBA00022475"/>
    </source>
</evidence>
<evidence type="ECO:0000256" key="11">
    <source>
        <dbReference type="ARBA" id="ARBA00023063"/>
    </source>
</evidence>
<evidence type="ECO:0000256" key="2">
    <source>
        <dbReference type="ARBA" id="ARBA00022448"/>
    </source>
</evidence>
<dbReference type="Proteomes" id="UP000184010">
    <property type="component" value="Unassembled WGS sequence"/>
</dbReference>
<dbReference type="GO" id="GO:0005886">
    <property type="term" value="C:plasma membrane"/>
    <property type="evidence" value="ECO:0007669"/>
    <property type="project" value="UniProtKB-SubCell"/>
</dbReference>
<feature type="binding site" description="axial binding residue" evidence="13">
    <location>
        <position position="54"/>
    </location>
    <ligand>
        <name>heme b</name>
        <dbReference type="ChEBI" id="CHEBI:60344"/>
        <label>1</label>
    </ligand>
    <ligandPart>
        <name>Fe</name>
        <dbReference type="ChEBI" id="CHEBI:18248"/>
    </ligandPart>
</feature>
<evidence type="ECO:0000313" key="16">
    <source>
        <dbReference type="EMBL" id="SHN53838.1"/>
    </source>
</evidence>
<feature type="binding site" description="axial binding residue" evidence="13">
    <location>
        <position position="185"/>
    </location>
    <ligand>
        <name>heme b</name>
        <dbReference type="ChEBI" id="CHEBI:60344"/>
        <label>1</label>
    </ligand>
    <ligandPart>
        <name>Fe</name>
        <dbReference type="ChEBI" id="CHEBI:18248"/>
    </ligandPart>
</feature>
<feature type="domain" description="NarG-like" evidence="15">
    <location>
        <begin position="3"/>
        <end position="221"/>
    </location>
</feature>
<feature type="transmembrane region" description="Helical" evidence="14">
    <location>
        <begin position="184"/>
        <end position="212"/>
    </location>
</feature>
<dbReference type="RefSeq" id="WP_072771178.1">
    <property type="nucleotide sequence ID" value="NZ_FRDN01000003.1"/>
</dbReference>
<feature type="transmembrane region" description="Helical" evidence="14">
    <location>
        <begin position="6"/>
        <end position="24"/>
    </location>
</feature>
<dbReference type="GO" id="GO:0008940">
    <property type="term" value="F:nitrate reductase activity"/>
    <property type="evidence" value="ECO:0007669"/>
    <property type="project" value="InterPro"/>
</dbReference>
<dbReference type="PANTHER" id="PTHR30598:SF3">
    <property type="entry name" value="RESPIRATORY NITRATE REDUCTASE 1 GAMMA CHAIN"/>
    <property type="match status" value="1"/>
</dbReference>
<gene>
    <name evidence="16" type="ORF">SAMN02745215_00591</name>
</gene>
<dbReference type="GO" id="GO:0009325">
    <property type="term" value="C:nitrate reductase complex"/>
    <property type="evidence" value="ECO:0007669"/>
    <property type="project" value="InterPro"/>
</dbReference>
<dbReference type="NCBIfam" id="TIGR00351">
    <property type="entry name" value="narI"/>
    <property type="match status" value="1"/>
</dbReference>
<keyword evidence="8 14" id="KW-1133">Transmembrane helix</keyword>
<evidence type="ECO:0000256" key="7">
    <source>
        <dbReference type="ARBA" id="ARBA00022982"/>
    </source>
</evidence>
<keyword evidence="3" id="KW-1003">Cell membrane</keyword>
<keyword evidence="4 13" id="KW-0349">Heme</keyword>
<feature type="transmembrane region" description="Helical" evidence="14">
    <location>
        <begin position="45"/>
        <end position="67"/>
    </location>
</feature>
<accession>A0A1M7S5V7</accession>
<dbReference type="InterPro" id="IPR003816">
    <property type="entry name" value="Nitrate_red_gam"/>
</dbReference>
<comment type="subcellular location">
    <subcellularLocation>
        <location evidence="1">Cell membrane</location>
        <topology evidence="1">Multi-pass membrane protein</topology>
    </subcellularLocation>
</comment>
<dbReference type="Gene3D" id="1.20.950.20">
    <property type="entry name" value="Transmembrane di-heme cytochromes, Chain C"/>
    <property type="match status" value="1"/>
</dbReference>
<evidence type="ECO:0000256" key="10">
    <source>
        <dbReference type="ARBA" id="ARBA00023004"/>
    </source>
</evidence>
<keyword evidence="11" id="KW-0534">Nitrate assimilation</keyword>
<dbReference type="GO" id="GO:0046872">
    <property type="term" value="F:metal ion binding"/>
    <property type="evidence" value="ECO:0007669"/>
    <property type="project" value="UniProtKB-KW"/>
</dbReference>
<dbReference type="InterPro" id="IPR051936">
    <property type="entry name" value="Heme-iron_electron_transfer"/>
</dbReference>
<evidence type="ECO:0000256" key="8">
    <source>
        <dbReference type="ARBA" id="ARBA00022989"/>
    </source>
</evidence>
<dbReference type="GO" id="GO:0020037">
    <property type="term" value="F:heme binding"/>
    <property type="evidence" value="ECO:0007669"/>
    <property type="project" value="TreeGrafter"/>
</dbReference>
<evidence type="ECO:0000313" key="17">
    <source>
        <dbReference type="Proteomes" id="UP000184010"/>
    </source>
</evidence>
<evidence type="ECO:0000256" key="4">
    <source>
        <dbReference type="ARBA" id="ARBA00022617"/>
    </source>
</evidence>